<dbReference type="PANTHER" id="PTHR43877">
    <property type="entry name" value="AMINOALKYLPHOSPHONATE N-ACETYLTRANSFERASE-RELATED-RELATED"/>
    <property type="match status" value="1"/>
</dbReference>
<proteinExistence type="predicted"/>
<dbReference type="InterPro" id="IPR000182">
    <property type="entry name" value="GNAT_dom"/>
</dbReference>
<evidence type="ECO:0000313" key="5">
    <source>
        <dbReference type="Proteomes" id="UP000753802"/>
    </source>
</evidence>
<evidence type="ECO:0000256" key="1">
    <source>
        <dbReference type="ARBA" id="ARBA00022679"/>
    </source>
</evidence>
<name>A0ABW9ZVI1_9BACT</name>
<evidence type="ECO:0000313" key="4">
    <source>
        <dbReference type="EMBL" id="NCI50377.1"/>
    </source>
</evidence>
<dbReference type="InterPro" id="IPR050832">
    <property type="entry name" value="Bact_Acetyltransf"/>
</dbReference>
<evidence type="ECO:0000256" key="2">
    <source>
        <dbReference type="ARBA" id="ARBA00023315"/>
    </source>
</evidence>
<dbReference type="EMBL" id="JAACJS010000012">
    <property type="protein sequence ID" value="NCI50377.1"/>
    <property type="molecule type" value="Genomic_DNA"/>
</dbReference>
<organism evidence="4 5">
    <name type="scientific">Sediminibacterium roseum</name>
    <dbReference type="NCBI Taxonomy" id="1978412"/>
    <lineage>
        <taxon>Bacteria</taxon>
        <taxon>Pseudomonadati</taxon>
        <taxon>Bacteroidota</taxon>
        <taxon>Chitinophagia</taxon>
        <taxon>Chitinophagales</taxon>
        <taxon>Chitinophagaceae</taxon>
        <taxon>Sediminibacterium</taxon>
    </lineage>
</organism>
<reference evidence="4 5" key="1">
    <citation type="submission" date="2020-01" db="EMBL/GenBank/DDBJ databases">
        <title>Genome analysis.</title>
        <authorList>
            <person name="Wu S."/>
            <person name="Wang G."/>
        </authorList>
    </citation>
    <scope>NUCLEOTIDE SEQUENCE [LARGE SCALE GENOMIC DNA]</scope>
    <source>
        <strain evidence="4 5">SYL130</strain>
    </source>
</reference>
<comment type="caution">
    <text evidence="4">The sequence shown here is derived from an EMBL/GenBank/DDBJ whole genome shotgun (WGS) entry which is preliminary data.</text>
</comment>
<keyword evidence="1" id="KW-0808">Transferase</keyword>
<gene>
    <name evidence="4" type="ORF">GWC95_10620</name>
</gene>
<dbReference type="Pfam" id="PF00583">
    <property type="entry name" value="Acetyltransf_1"/>
    <property type="match status" value="1"/>
</dbReference>
<dbReference type="SUPFAM" id="SSF55729">
    <property type="entry name" value="Acyl-CoA N-acyltransferases (Nat)"/>
    <property type="match status" value="1"/>
</dbReference>
<dbReference type="Proteomes" id="UP000753802">
    <property type="component" value="Unassembled WGS sequence"/>
</dbReference>
<protein>
    <submittedName>
        <fullName evidence="4">GNAT family N-acetyltransferase</fullName>
    </submittedName>
</protein>
<sequence length="171" mass="19528">MIHLKTATPADATLIAAISRETFVDTFAAFNTKEDMDKFLAEQFSKEKLIAEVHDPANLFLIAYNDLQPAGYMFLKDEMHPHIPNENAVEISRLYVRSAFIGKGVGKMLMQAAVSHALAENKTFIWLGVWEHNKRAIGFYESFGFEKFSEHDFILGNDVQRDWLMRLKVVS</sequence>
<dbReference type="RefSeq" id="WP_161818676.1">
    <property type="nucleotide sequence ID" value="NZ_JAACJS010000012.1"/>
</dbReference>
<feature type="domain" description="N-acetyltransferase" evidence="3">
    <location>
        <begin position="2"/>
        <end position="170"/>
    </location>
</feature>
<evidence type="ECO:0000259" key="3">
    <source>
        <dbReference type="PROSITE" id="PS51186"/>
    </source>
</evidence>
<keyword evidence="2" id="KW-0012">Acyltransferase</keyword>
<keyword evidence="5" id="KW-1185">Reference proteome</keyword>
<dbReference type="Gene3D" id="3.40.630.30">
    <property type="match status" value="1"/>
</dbReference>
<dbReference type="CDD" id="cd04301">
    <property type="entry name" value="NAT_SF"/>
    <property type="match status" value="1"/>
</dbReference>
<accession>A0ABW9ZVI1</accession>
<dbReference type="InterPro" id="IPR016181">
    <property type="entry name" value="Acyl_CoA_acyltransferase"/>
</dbReference>
<dbReference type="PROSITE" id="PS51186">
    <property type="entry name" value="GNAT"/>
    <property type="match status" value="1"/>
</dbReference>